<reference evidence="1 2" key="1">
    <citation type="submission" date="2016-01" db="EMBL/GenBank/DDBJ databases">
        <title>Genome Sequences of Twelve Sporeforming Bacillus Species Isolated from Foods.</title>
        <authorList>
            <person name="Berendsen E.M."/>
            <person name="Wells-Bennik M.H."/>
            <person name="Krawcyk A.O."/>
            <person name="De Jong A."/>
            <person name="Holsappel S."/>
            <person name="Eijlander R.T."/>
            <person name="Kuipers O.P."/>
        </authorList>
    </citation>
    <scope>NUCLEOTIDE SEQUENCE [LARGE SCALE GENOMIC DNA]</scope>
    <source>
        <strain evidence="1 2">B4099</strain>
    </source>
</reference>
<protein>
    <submittedName>
        <fullName evidence="1">Uncharacterized protein</fullName>
    </submittedName>
</protein>
<comment type="caution">
    <text evidence="1">The sequence shown here is derived from an EMBL/GenBank/DDBJ whole genome shotgun (WGS) entry which is preliminary data.</text>
</comment>
<accession>A0A150JUB2</accession>
<dbReference type="EMBL" id="LQYI01000161">
    <property type="protein sequence ID" value="KYC60681.1"/>
    <property type="molecule type" value="Genomic_DNA"/>
</dbReference>
<dbReference type="PATRIC" id="fig|1398.25.peg.1451"/>
<proteinExistence type="predicted"/>
<sequence length="38" mass="4668">MESRYLNLIEKNLTHTGFYIVLQKAYDLYQQLQIHLNR</sequence>
<organism evidence="1 2">
    <name type="scientific">Heyndrickxia coagulans</name>
    <name type="common">Weizmannia coagulans</name>
    <dbReference type="NCBI Taxonomy" id="1398"/>
    <lineage>
        <taxon>Bacteria</taxon>
        <taxon>Bacillati</taxon>
        <taxon>Bacillota</taxon>
        <taxon>Bacilli</taxon>
        <taxon>Bacillales</taxon>
        <taxon>Bacillaceae</taxon>
        <taxon>Heyndrickxia</taxon>
    </lineage>
</organism>
<evidence type="ECO:0000313" key="2">
    <source>
        <dbReference type="Proteomes" id="UP000075304"/>
    </source>
</evidence>
<name>A0A150JUB2_HEYCO</name>
<dbReference type="Proteomes" id="UP000075304">
    <property type="component" value="Unassembled WGS sequence"/>
</dbReference>
<dbReference type="AlphaFoldDB" id="A0A150JUB2"/>
<evidence type="ECO:0000313" key="1">
    <source>
        <dbReference type="EMBL" id="KYC60681.1"/>
    </source>
</evidence>
<gene>
    <name evidence="1" type="ORF">B4099_3796</name>
</gene>